<reference evidence="2" key="1">
    <citation type="submission" date="2020-03" db="EMBL/GenBank/DDBJ databases">
        <title>The deep terrestrial virosphere.</title>
        <authorList>
            <person name="Holmfeldt K."/>
            <person name="Nilsson E."/>
            <person name="Simone D."/>
            <person name="Lopez-Fernandez M."/>
            <person name="Wu X."/>
            <person name="de Brujin I."/>
            <person name="Lundin D."/>
            <person name="Andersson A."/>
            <person name="Bertilsson S."/>
            <person name="Dopson M."/>
        </authorList>
    </citation>
    <scope>NUCLEOTIDE SEQUENCE</scope>
    <source>
        <strain evidence="1">MM415A04229</strain>
        <strain evidence="2">MM415B05140</strain>
    </source>
</reference>
<evidence type="ECO:0000313" key="2">
    <source>
        <dbReference type="EMBL" id="QJA95847.1"/>
    </source>
</evidence>
<gene>
    <name evidence="1" type="ORF">MM415A04229_0007</name>
    <name evidence="2" type="ORF">MM415B05140_0006</name>
</gene>
<evidence type="ECO:0000313" key="1">
    <source>
        <dbReference type="EMBL" id="QJA69849.1"/>
    </source>
</evidence>
<dbReference type="AlphaFoldDB" id="A0A6M3LKF2"/>
<name>A0A6M3LKF2_9ZZZZ</name>
<organism evidence="2">
    <name type="scientific">viral metagenome</name>
    <dbReference type="NCBI Taxonomy" id="1070528"/>
    <lineage>
        <taxon>unclassified sequences</taxon>
        <taxon>metagenomes</taxon>
        <taxon>organismal metagenomes</taxon>
    </lineage>
</organism>
<protein>
    <submittedName>
        <fullName evidence="2">Uncharacterized protein</fullName>
    </submittedName>
</protein>
<proteinExistence type="predicted"/>
<dbReference type="EMBL" id="MT143349">
    <property type="protein sequence ID" value="QJA95847.1"/>
    <property type="molecule type" value="Genomic_DNA"/>
</dbReference>
<dbReference type="EMBL" id="MT141741">
    <property type="protein sequence ID" value="QJA69849.1"/>
    <property type="molecule type" value="Genomic_DNA"/>
</dbReference>
<sequence length="87" mass="10244">MKELATRWDLRIVRGENGYRCNWLEDLDDDHAQIFETVFEEEEGEHGEVEAFQRLLYFITEHFGMIGSKHDARRIRITTGGEDEDLG</sequence>
<accession>A0A6M3LKF2</accession>